<evidence type="ECO:0000313" key="3">
    <source>
        <dbReference type="Proteomes" id="UP000005309"/>
    </source>
</evidence>
<keyword evidence="2" id="KW-0489">Methyltransferase</keyword>
<dbReference type="CDD" id="cd02440">
    <property type="entry name" value="AdoMet_MTases"/>
    <property type="match status" value="1"/>
</dbReference>
<dbReference type="STRING" id="638302.HMPREF0908_1271"/>
<feature type="domain" description="Methyltransferase type 11" evidence="1">
    <location>
        <begin position="45"/>
        <end position="138"/>
    </location>
</feature>
<dbReference type="HOGENOM" id="CLU_1266162_0_0_9"/>
<gene>
    <name evidence="2" type="ORF">HMPREF0908_1271</name>
</gene>
<dbReference type="GO" id="GO:0032259">
    <property type="term" value="P:methylation"/>
    <property type="evidence" value="ECO:0007669"/>
    <property type="project" value="UniProtKB-KW"/>
</dbReference>
<name>C4V427_9FIRM</name>
<dbReference type="OrthoDB" id="9797252at2"/>
<dbReference type="SUPFAM" id="SSF53335">
    <property type="entry name" value="S-adenosyl-L-methionine-dependent methyltransferases"/>
    <property type="match status" value="1"/>
</dbReference>
<accession>C4V427</accession>
<keyword evidence="2" id="KW-0808">Transferase</keyword>
<dbReference type="PANTHER" id="PTHR43861">
    <property type="entry name" value="TRANS-ACONITATE 2-METHYLTRANSFERASE-RELATED"/>
    <property type="match status" value="1"/>
</dbReference>
<evidence type="ECO:0000313" key="2">
    <source>
        <dbReference type="EMBL" id="EEQ48291.1"/>
    </source>
</evidence>
<dbReference type="Proteomes" id="UP000005309">
    <property type="component" value="Unassembled WGS sequence"/>
</dbReference>
<dbReference type="Gene3D" id="3.40.50.150">
    <property type="entry name" value="Vaccinia Virus protein VP39"/>
    <property type="match status" value="1"/>
</dbReference>
<organism evidence="2 3">
    <name type="scientific">Selenomonas flueggei ATCC 43531</name>
    <dbReference type="NCBI Taxonomy" id="638302"/>
    <lineage>
        <taxon>Bacteria</taxon>
        <taxon>Bacillati</taxon>
        <taxon>Bacillota</taxon>
        <taxon>Negativicutes</taxon>
        <taxon>Selenomonadales</taxon>
        <taxon>Selenomonadaceae</taxon>
        <taxon>Selenomonas</taxon>
    </lineage>
</organism>
<dbReference type="eggNOG" id="COG0500">
    <property type="taxonomic scope" value="Bacteria"/>
</dbReference>
<sequence length="218" mass="25517">MTQDEIFQSGEGDQWYERNKVKLVPKDDFVCRMIESIGVHPRRIVEVGCSNGYRLEYLRQKFHAVCYGYDISNEAIEAGCDAFPEIHLKQKALHEIPYDTSFDLVICNFVLHWVDRSLLVQSMSRIDALVRRGGTLVIGDFDPDYQQKRKYHHLPDEEVYTYKQDYTAFFKATGLYRETAVFTFDHDKQTYGYAPSEARGMCAALRKMENEEYYVLTQ</sequence>
<keyword evidence="3" id="KW-1185">Reference proteome</keyword>
<dbReference type="InterPro" id="IPR013216">
    <property type="entry name" value="Methyltransf_11"/>
</dbReference>
<dbReference type="PANTHER" id="PTHR43861:SF1">
    <property type="entry name" value="TRANS-ACONITATE 2-METHYLTRANSFERASE"/>
    <property type="match status" value="1"/>
</dbReference>
<dbReference type="EMBL" id="ACLA01000020">
    <property type="protein sequence ID" value="EEQ48291.1"/>
    <property type="molecule type" value="Genomic_DNA"/>
</dbReference>
<protein>
    <submittedName>
        <fullName evidence="2">Methyltransferase domain protein</fullName>
    </submittedName>
</protein>
<comment type="caution">
    <text evidence="2">The sequence shown here is derived from an EMBL/GenBank/DDBJ whole genome shotgun (WGS) entry which is preliminary data.</text>
</comment>
<dbReference type="Pfam" id="PF08241">
    <property type="entry name" value="Methyltransf_11"/>
    <property type="match status" value="1"/>
</dbReference>
<dbReference type="RefSeq" id="WP_006690005.1">
    <property type="nucleotide sequence ID" value="NZ_GG694006.1"/>
</dbReference>
<reference evidence="2 3" key="1">
    <citation type="submission" date="2009-04" db="EMBL/GenBank/DDBJ databases">
        <authorList>
            <person name="Qin X."/>
            <person name="Bachman B."/>
            <person name="Battles P."/>
            <person name="Bell A."/>
            <person name="Bess C."/>
            <person name="Bickham C."/>
            <person name="Chaboub L."/>
            <person name="Chen D."/>
            <person name="Coyle M."/>
            <person name="Deiros D.R."/>
            <person name="Dinh H."/>
            <person name="Forbes L."/>
            <person name="Fowler G."/>
            <person name="Francisco L."/>
            <person name="Fu Q."/>
            <person name="Gubbala S."/>
            <person name="Hale W."/>
            <person name="Han Y."/>
            <person name="Hemphill L."/>
            <person name="Highlander S.K."/>
            <person name="Hirani K."/>
            <person name="Hogues M."/>
            <person name="Jackson L."/>
            <person name="Jakkamsetti A."/>
            <person name="Javaid M."/>
            <person name="Jiang H."/>
            <person name="Korchina V."/>
            <person name="Kovar C."/>
            <person name="Lara F."/>
            <person name="Lee S."/>
            <person name="Mata R."/>
            <person name="Mathew T."/>
            <person name="Moen C."/>
            <person name="Morales K."/>
            <person name="Munidasa M."/>
            <person name="Nazareth L."/>
            <person name="Ngo R."/>
            <person name="Nguyen L."/>
            <person name="Okwuonu G."/>
            <person name="Ongeri F."/>
            <person name="Patil S."/>
            <person name="Petrosino J."/>
            <person name="Pham C."/>
            <person name="Pham P."/>
            <person name="Pu L.-L."/>
            <person name="Puazo M."/>
            <person name="Raj R."/>
            <person name="Reid J."/>
            <person name="Rouhana J."/>
            <person name="Saada N."/>
            <person name="Shang Y."/>
            <person name="Simmons D."/>
            <person name="Thornton R."/>
            <person name="Warren J."/>
            <person name="Weissenberger G."/>
            <person name="Zhang J."/>
            <person name="Zhang L."/>
            <person name="Zhou C."/>
            <person name="Zhu D."/>
            <person name="Muzny D."/>
            <person name="Worley K."/>
            <person name="Gibbs R."/>
        </authorList>
    </citation>
    <scope>NUCLEOTIDE SEQUENCE [LARGE SCALE GENOMIC DNA]</scope>
    <source>
        <strain evidence="2 3">ATCC 43531</strain>
    </source>
</reference>
<dbReference type="GO" id="GO:0008757">
    <property type="term" value="F:S-adenosylmethionine-dependent methyltransferase activity"/>
    <property type="evidence" value="ECO:0007669"/>
    <property type="project" value="InterPro"/>
</dbReference>
<evidence type="ECO:0000259" key="1">
    <source>
        <dbReference type="Pfam" id="PF08241"/>
    </source>
</evidence>
<dbReference type="InterPro" id="IPR029063">
    <property type="entry name" value="SAM-dependent_MTases_sf"/>
</dbReference>
<dbReference type="AlphaFoldDB" id="C4V427"/>
<proteinExistence type="predicted"/>